<feature type="transmembrane region" description="Helical" evidence="1">
    <location>
        <begin position="92"/>
        <end position="112"/>
    </location>
</feature>
<evidence type="ECO:0000313" key="3">
    <source>
        <dbReference type="Proteomes" id="UP000065533"/>
    </source>
</evidence>
<feature type="transmembrane region" description="Helical" evidence="1">
    <location>
        <begin position="191"/>
        <end position="211"/>
    </location>
</feature>
<feature type="transmembrane region" description="Helical" evidence="1">
    <location>
        <begin position="12"/>
        <end position="37"/>
    </location>
</feature>
<dbReference type="Proteomes" id="UP000065533">
    <property type="component" value="Chromosome"/>
</dbReference>
<evidence type="ECO:0000313" key="2">
    <source>
        <dbReference type="EMBL" id="ALS77955.1"/>
    </source>
</evidence>
<evidence type="ECO:0008006" key="4">
    <source>
        <dbReference type="Google" id="ProtNLM"/>
    </source>
</evidence>
<keyword evidence="3" id="KW-1185">Reference proteome</keyword>
<dbReference type="Pfam" id="PF06197">
    <property type="entry name" value="DUF998"/>
    <property type="match status" value="1"/>
</dbReference>
<feature type="transmembrane region" description="Helical" evidence="1">
    <location>
        <begin position="157"/>
        <end position="179"/>
    </location>
</feature>
<proteinExistence type="predicted"/>
<dbReference type="InterPro" id="IPR009339">
    <property type="entry name" value="DUF998"/>
</dbReference>
<feature type="transmembrane region" description="Helical" evidence="1">
    <location>
        <begin position="124"/>
        <end position="145"/>
    </location>
</feature>
<keyword evidence="1" id="KW-0812">Transmembrane</keyword>
<name>A0ABM5WUC7_9BACL</name>
<sequence length="231" mass="25723">MWIQQKSGWQIATLSGALSVLIYMAHVIMGSVLWDGYSHVRQTISELTGNGAPDAEMLRVFTIGYGLLALLFSVTVYVLFRKYQVQKTAQLGAILLIVMYIASLIGFGLFPLEQGGDVLTFGNFMHLAITAIVLIATVGALFMMGHGLLLTKNFRGIGQFTLACAIVIVLAGIATPFVLNSDFPYPGLLERLLIFTFQLWMFVLSIYLFRLPKIMDMELKRVGLVEIYKER</sequence>
<dbReference type="EMBL" id="CP013661">
    <property type="protein sequence ID" value="ALS77955.1"/>
    <property type="molecule type" value="Genomic_DNA"/>
</dbReference>
<keyword evidence="1" id="KW-1133">Transmembrane helix</keyword>
<protein>
    <recommendedName>
        <fullName evidence="4">DUF998 domain-containing protein</fullName>
    </recommendedName>
</protein>
<dbReference type="RefSeq" id="WP_058384626.1">
    <property type="nucleotide sequence ID" value="NZ_CP013661.2"/>
</dbReference>
<keyword evidence="1" id="KW-0472">Membrane</keyword>
<feature type="transmembrane region" description="Helical" evidence="1">
    <location>
        <begin position="57"/>
        <end position="80"/>
    </location>
</feature>
<gene>
    <name evidence="2" type="ORF">AUO94_04530</name>
</gene>
<reference evidence="2" key="1">
    <citation type="submission" date="2016-01" db="EMBL/GenBank/DDBJ databases">
        <title>Complete genome of Planococcus kocurri type strain.</title>
        <authorList>
            <person name="See-Too W.S."/>
        </authorList>
    </citation>
    <scope>NUCLEOTIDE SEQUENCE [LARGE SCALE GENOMIC DNA]</scope>
    <source>
        <strain evidence="2">ATCC 43650</strain>
    </source>
</reference>
<organism evidence="2 3">
    <name type="scientific">Planococcus kocurii</name>
    <dbReference type="NCBI Taxonomy" id="1374"/>
    <lineage>
        <taxon>Bacteria</taxon>
        <taxon>Bacillati</taxon>
        <taxon>Bacillota</taxon>
        <taxon>Bacilli</taxon>
        <taxon>Bacillales</taxon>
        <taxon>Caryophanaceae</taxon>
        <taxon>Planococcus</taxon>
    </lineage>
</organism>
<evidence type="ECO:0000256" key="1">
    <source>
        <dbReference type="SAM" id="Phobius"/>
    </source>
</evidence>
<accession>A0ABM5WUC7</accession>